<sequence length="679" mass="69371">MILSIRNVLDSKKGIAEALGITMVGLAMLTGAGMVVTNYAIVSKQASQLQTLSQEMTNRAERYATTLNTDLVNPLVPTVGGGSRECSSVPAMCTMILSSTLSADGSQKVLRIQGDTVSGLGQSLTKDLTLVAQTVTHVTAIDAKGNKTWALSGEGLHYNVWALAAGVPTVVSAADMVGPTGGATWVSVTDRAGIDSTGALWVWGKNDIGQAGIGSISAAAVVPKKIVGTTSFRSVVTSDDRGYAIDSAGAAWAWGKNNFGQLGLGTTTNVMTPTKISGLRMMTLSIGDNNVFGITMAGDLVMVGNDQPGLYPSQTLTWQTLKAGTKYKAVSASSAAVALIDTAGQLTEVERAASTFTPRPGTYTSVSLGATGGYAIGGSGNLYSWGQGADGQLGLGSGTTTPATVPSAQIAGSATVTASSENPADGQYATKAIDGSIDGSPGDWTREWATVGGKAGTYLNLAWSSAQTLNKVVLYDRPNADDQVTSGTLTFSDGSTVAVPALANNGSATTVTFSARATTNVRFTVTAVSGSTYNIGLSEIQVYTAPYTPASTTGPITSAATPTQVMPGTLFASVSGGKTSAFAVDVSGKLYYFGKTPSGSVGGTDLPSVNVPTQLLTSSNFWGVAANNHDTDVALLDTAGNVYGMGTAAPGLWPMTYSGANNQPIRMPVPDGFSTNTWK</sequence>
<dbReference type="InterPro" id="IPR051553">
    <property type="entry name" value="Ran_GTPase-activating"/>
</dbReference>
<keyword evidence="1" id="KW-0472">Membrane</keyword>
<dbReference type="PANTHER" id="PTHR45982">
    <property type="entry name" value="REGULATOR OF CHROMOSOME CONDENSATION"/>
    <property type="match status" value="1"/>
</dbReference>
<dbReference type="Gene3D" id="2.60.120.260">
    <property type="entry name" value="Galactose-binding domain-like"/>
    <property type="match status" value="1"/>
</dbReference>
<evidence type="ECO:0000259" key="2">
    <source>
        <dbReference type="Pfam" id="PF24135"/>
    </source>
</evidence>
<keyword evidence="1" id="KW-0812">Transmembrane</keyword>
<dbReference type="PRINTS" id="PR00633">
    <property type="entry name" value="RCCNDNSATION"/>
</dbReference>
<dbReference type="GO" id="GO:0005085">
    <property type="term" value="F:guanyl-nucleotide exchange factor activity"/>
    <property type="evidence" value="ECO:0007669"/>
    <property type="project" value="TreeGrafter"/>
</dbReference>
<dbReference type="Pfam" id="PF00415">
    <property type="entry name" value="RCC1"/>
    <property type="match status" value="2"/>
</dbReference>
<name>A0AA41QZ65_9MICO</name>
<keyword evidence="4" id="KW-1185">Reference proteome</keyword>
<evidence type="ECO:0000256" key="1">
    <source>
        <dbReference type="SAM" id="Phobius"/>
    </source>
</evidence>
<dbReference type="EMBL" id="JALGAR010000006">
    <property type="protein sequence ID" value="MCI4659538.1"/>
    <property type="molecule type" value="Genomic_DNA"/>
</dbReference>
<feature type="domain" description="DUF7402" evidence="2">
    <location>
        <begin position="410"/>
        <end position="543"/>
    </location>
</feature>
<dbReference type="Proteomes" id="UP001165341">
    <property type="component" value="Unassembled WGS sequence"/>
</dbReference>
<dbReference type="PANTHER" id="PTHR45982:SF1">
    <property type="entry name" value="REGULATOR OF CHROMOSOME CONDENSATION"/>
    <property type="match status" value="1"/>
</dbReference>
<dbReference type="InterPro" id="IPR008979">
    <property type="entry name" value="Galactose-bd-like_sf"/>
</dbReference>
<feature type="transmembrane region" description="Helical" evidence="1">
    <location>
        <begin position="21"/>
        <end position="41"/>
    </location>
</feature>
<dbReference type="Gene3D" id="2.130.10.30">
    <property type="entry name" value="Regulator of chromosome condensation 1/beta-lactamase-inhibitor protein II"/>
    <property type="match status" value="2"/>
</dbReference>
<evidence type="ECO:0000313" key="4">
    <source>
        <dbReference type="Proteomes" id="UP001165341"/>
    </source>
</evidence>
<dbReference type="AlphaFoldDB" id="A0AA41QZ65"/>
<dbReference type="GO" id="GO:0005737">
    <property type="term" value="C:cytoplasm"/>
    <property type="evidence" value="ECO:0007669"/>
    <property type="project" value="TreeGrafter"/>
</dbReference>
<dbReference type="InterPro" id="IPR009091">
    <property type="entry name" value="RCC1/BLIP-II"/>
</dbReference>
<accession>A0AA41QZ65</accession>
<keyword evidence="1" id="KW-1133">Transmembrane helix</keyword>
<dbReference type="RefSeq" id="WP_243013030.1">
    <property type="nucleotide sequence ID" value="NZ_JALGAR010000006.1"/>
</dbReference>
<dbReference type="InterPro" id="IPR055826">
    <property type="entry name" value="DUF7402"/>
</dbReference>
<protein>
    <recommendedName>
        <fullName evidence="2">DUF7402 domain-containing protein</fullName>
    </recommendedName>
</protein>
<reference evidence="3" key="1">
    <citation type="submission" date="2022-03" db="EMBL/GenBank/DDBJ databases">
        <title>Cryobacterium sp. nov. strain ZS14-85, isolated from Antarctic soil.</title>
        <authorList>
            <person name="Li J."/>
            <person name="Niu G."/>
        </authorList>
    </citation>
    <scope>NUCLEOTIDE SEQUENCE</scope>
    <source>
        <strain evidence="3">ZS14-85</strain>
    </source>
</reference>
<dbReference type="InterPro" id="IPR000408">
    <property type="entry name" value="Reg_chr_condens"/>
</dbReference>
<dbReference type="SUPFAM" id="SSF50985">
    <property type="entry name" value="RCC1/BLIP-II"/>
    <property type="match status" value="2"/>
</dbReference>
<dbReference type="PROSITE" id="PS50012">
    <property type="entry name" value="RCC1_3"/>
    <property type="match status" value="3"/>
</dbReference>
<organism evidence="3 4">
    <name type="scientific">Cryobacterium zhongshanensis</name>
    <dbReference type="NCBI Taxonomy" id="2928153"/>
    <lineage>
        <taxon>Bacteria</taxon>
        <taxon>Bacillati</taxon>
        <taxon>Actinomycetota</taxon>
        <taxon>Actinomycetes</taxon>
        <taxon>Micrococcales</taxon>
        <taxon>Microbacteriaceae</taxon>
        <taxon>Cryobacterium</taxon>
    </lineage>
</organism>
<dbReference type="Pfam" id="PF24135">
    <property type="entry name" value="DUF7402"/>
    <property type="match status" value="1"/>
</dbReference>
<gene>
    <name evidence="3" type="ORF">MQH31_17180</name>
</gene>
<dbReference type="SUPFAM" id="SSF49785">
    <property type="entry name" value="Galactose-binding domain-like"/>
    <property type="match status" value="1"/>
</dbReference>
<comment type="caution">
    <text evidence="3">The sequence shown here is derived from an EMBL/GenBank/DDBJ whole genome shotgun (WGS) entry which is preliminary data.</text>
</comment>
<proteinExistence type="predicted"/>
<evidence type="ECO:0000313" key="3">
    <source>
        <dbReference type="EMBL" id="MCI4659538.1"/>
    </source>
</evidence>